<evidence type="ECO:0000256" key="1">
    <source>
        <dbReference type="ARBA" id="ARBA00001946"/>
    </source>
</evidence>
<keyword evidence="15" id="KW-1185">Reference proteome</keyword>
<evidence type="ECO:0000256" key="9">
    <source>
        <dbReference type="ARBA" id="ARBA00022842"/>
    </source>
</evidence>
<dbReference type="PIRSF" id="PIRSF006268">
    <property type="entry name" value="ApbE"/>
    <property type="match status" value="1"/>
</dbReference>
<proteinExistence type="inferred from homology"/>
<dbReference type="PANTHER" id="PTHR30040">
    <property type="entry name" value="THIAMINE BIOSYNTHESIS LIPOPROTEIN APBE"/>
    <property type="match status" value="1"/>
</dbReference>
<reference evidence="14 15" key="1">
    <citation type="submission" date="2022-07" db="EMBL/GenBank/DDBJ databases">
        <title>Methylomonas rivi sp. nov., Methylomonas rosea sp. nov., Methylomonas aureus sp. nov. and Methylomonas subterranea sp. nov., four novel methanotrophs isolated from a freshwater creek and the deep terrestrial subsurface.</title>
        <authorList>
            <person name="Abin C."/>
            <person name="Sankaranarayanan K."/>
            <person name="Garner C."/>
            <person name="Sindelar R."/>
            <person name="Kotary K."/>
            <person name="Garner R."/>
            <person name="Barclay S."/>
            <person name="Lawson P."/>
            <person name="Krumholz L."/>
        </authorList>
    </citation>
    <scope>NUCLEOTIDE SEQUENCE [LARGE SCALE GENOMIC DNA]</scope>
    <source>
        <strain evidence="14 15">WSC-6</strain>
    </source>
</reference>
<dbReference type="InterPro" id="IPR003374">
    <property type="entry name" value="ApbE-like_sf"/>
</dbReference>
<evidence type="ECO:0000256" key="10">
    <source>
        <dbReference type="ARBA" id="ARBA00031306"/>
    </source>
</evidence>
<evidence type="ECO:0000256" key="11">
    <source>
        <dbReference type="ARBA" id="ARBA00048540"/>
    </source>
</evidence>
<keyword evidence="5 12" id="KW-0285">Flavoprotein</keyword>
<comment type="similarity">
    <text evidence="2 12">Belongs to the ApbE family.</text>
</comment>
<evidence type="ECO:0000256" key="4">
    <source>
        <dbReference type="ARBA" id="ARBA00016337"/>
    </source>
</evidence>
<dbReference type="RefSeq" id="WP_256616381.1">
    <property type="nucleotide sequence ID" value="NZ_JANIBK010000112.1"/>
</dbReference>
<gene>
    <name evidence="14" type="ORF">NP596_15945</name>
</gene>
<dbReference type="GO" id="GO:0016740">
    <property type="term" value="F:transferase activity"/>
    <property type="evidence" value="ECO:0007669"/>
    <property type="project" value="UniProtKB-KW"/>
</dbReference>
<dbReference type="Proteomes" id="UP001524586">
    <property type="component" value="Unassembled WGS sequence"/>
</dbReference>
<evidence type="ECO:0000313" key="15">
    <source>
        <dbReference type="Proteomes" id="UP001524586"/>
    </source>
</evidence>
<name>A0ABT1U7X2_9GAMM</name>
<accession>A0ABT1U7X2</accession>
<evidence type="ECO:0000256" key="2">
    <source>
        <dbReference type="ARBA" id="ARBA00008282"/>
    </source>
</evidence>
<dbReference type="EMBL" id="JANIBK010000112">
    <property type="protein sequence ID" value="MCQ8129953.1"/>
    <property type="molecule type" value="Genomic_DNA"/>
</dbReference>
<comment type="caution">
    <text evidence="14">The sequence shown here is derived from an EMBL/GenBank/DDBJ whole genome shotgun (WGS) entry which is preliminary data.</text>
</comment>
<evidence type="ECO:0000313" key="14">
    <source>
        <dbReference type="EMBL" id="MCQ8129953.1"/>
    </source>
</evidence>
<dbReference type="InterPro" id="IPR024932">
    <property type="entry name" value="ApbE"/>
</dbReference>
<evidence type="ECO:0000256" key="8">
    <source>
        <dbReference type="ARBA" id="ARBA00022827"/>
    </source>
</evidence>
<keyword evidence="7 12" id="KW-0479">Metal-binding</keyword>
<evidence type="ECO:0000256" key="7">
    <source>
        <dbReference type="ARBA" id="ARBA00022723"/>
    </source>
</evidence>
<feature type="signal peptide" evidence="13">
    <location>
        <begin position="1"/>
        <end position="20"/>
    </location>
</feature>
<dbReference type="Gene3D" id="3.10.520.10">
    <property type="entry name" value="ApbE-like domains"/>
    <property type="match status" value="1"/>
</dbReference>
<keyword evidence="9 12" id="KW-0460">Magnesium</keyword>
<dbReference type="EC" id="2.7.1.180" evidence="3 12"/>
<evidence type="ECO:0000256" key="6">
    <source>
        <dbReference type="ARBA" id="ARBA00022679"/>
    </source>
</evidence>
<keyword evidence="8 12" id="KW-0274">FAD</keyword>
<protein>
    <recommendedName>
        <fullName evidence="4 12">FAD:protein FMN transferase</fullName>
        <ecNumber evidence="3 12">2.7.1.180</ecNumber>
    </recommendedName>
    <alternativeName>
        <fullName evidence="10 12">Flavin transferase</fullName>
    </alternativeName>
</protein>
<dbReference type="SUPFAM" id="SSF143631">
    <property type="entry name" value="ApbE-like"/>
    <property type="match status" value="1"/>
</dbReference>
<keyword evidence="13" id="KW-0732">Signal</keyword>
<comment type="cofactor">
    <cofactor evidence="1">
        <name>Mg(2+)</name>
        <dbReference type="ChEBI" id="CHEBI:18420"/>
    </cofactor>
</comment>
<dbReference type="Pfam" id="PF02424">
    <property type="entry name" value="ApbE"/>
    <property type="match status" value="1"/>
</dbReference>
<evidence type="ECO:0000256" key="5">
    <source>
        <dbReference type="ARBA" id="ARBA00022630"/>
    </source>
</evidence>
<organism evidence="14 15">
    <name type="scientific">Methylomonas rivi</name>
    <dbReference type="NCBI Taxonomy" id="2952226"/>
    <lineage>
        <taxon>Bacteria</taxon>
        <taxon>Pseudomonadati</taxon>
        <taxon>Pseudomonadota</taxon>
        <taxon>Gammaproteobacteria</taxon>
        <taxon>Methylococcales</taxon>
        <taxon>Methylococcaceae</taxon>
        <taxon>Methylomonas</taxon>
    </lineage>
</organism>
<evidence type="ECO:0000256" key="13">
    <source>
        <dbReference type="SAM" id="SignalP"/>
    </source>
</evidence>
<dbReference type="PANTHER" id="PTHR30040:SF2">
    <property type="entry name" value="FAD:PROTEIN FMN TRANSFERASE"/>
    <property type="match status" value="1"/>
</dbReference>
<sequence length="340" mass="36701">MNIFTLLLGCLLIAAGLSGCSEPGPDIAKFEGFAQGTTYHISYWSGTPVDGKALETAVNSAFAEIDKQLSNYRPDSVIEGFNANPSADSQSVGDEIVALIKVAGKVSHASQGCYDLTIKPLFDLWGFQGDALTMPDEAVLQRVLGEVGLDKIAIVDDTHLQKPPGVRVDVSSVAQGYSVEKISRILERQGVHDYLVEIGGELKTHGHKPDGSAWRIAVEKPLPGEQRLLKILTAPKDRPFAVMTSGTYRHYFDVNGQRYSHILDARTGKPVTHDLVAVTVLHDDPTVADAWSTALLCVGQQQGMRLADAEHLKALFIQQQGDALVETKSQALEASGLSIE</sequence>
<keyword evidence="6 12" id="KW-0808">Transferase</keyword>
<feature type="chain" id="PRO_5047371762" description="FAD:protein FMN transferase" evidence="13">
    <location>
        <begin position="21"/>
        <end position="340"/>
    </location>
</feature>
<evidence type="ECO:0000256" key="12">
    <source>
        <dbReference type="PIRNR" id="PIRNR006268"/>
    </source>
</evidence>
<evidence type="ECO:0000256" key="3">
    <source>
        <dbReference type="ARBA" id="ARBA00011955"/>
    </source>
</evidence>
<comment type="catalytic activity">
    <reaction evidence="11 12">
        <text>L-threonyl-[protein] + FAD = FMN-L-threonyl-[protein] + AMP + H(+)</text>
        <dbReference type="Rhea" id="RHEA:36847"/>
        <dbReference type="Rhea" id="RHEA-COMP:11060"/>
        <dbReference type="Rhea" id="RHEA-COMP:11061"/>
        <dbReference type="ChEBI" id="CHEBI:15378"/>
        <dbReference type="ChEBI" id="CHEBI:30013"/>
        <dbReference type="ChEBI" id="CHEBI:57692"/>
        <dbReference type="ChEBI" id="CHEBI:74257"/>
        <dbReference type="ChEBI" id="CHEBI:456215"/>
        <dbReference type="EC" id="2.7.1.180"/>
    </reaction>
</comment>